<organism evidence="2 3">
    <name type="scientific">Candidatus Roizmanbacteria bacterium CG_4_9_14_0_2_um_filter_39_13</name>
    <dbReference type="NCBI Taxonomy" id="1974839"/>
    <lineage>
        <taxon>Bacteria</taxon>
        <taxon>Candidatus Roizmaniibacteriota</taxon>
    </lineage>
</organism>
<name>A0A2M8EZ40_9BACT</name>
<evidence type="ECO:0000313" key="2">
    <source>
        <dbReference type="EMBL" id="PJC32170.1"/>
    </source>
</evidence>
<dbReference type="AlphaFoldDB" id="A0A2M8EZ40"/>
<dbReference type="Proteomes" id="UP000231383">
    <property type="component" value="Unassembled WGS sequence"/>
</dbReference>
<gene>
    <name evidence="2" type="ORF">CO051_03500</name>
</gene>
<evidence type="ECO:0000256" key="1">
    <source>
        <dbReference type="SAM" id="MobiDB-lite"/>
    </source>
</evidence>
<reference evidence="3" key="1">
    <citation type="submission" date="2017-09" db="EMBL/GenBank/DDBJ databases">
        <title>Depth-based differentiation of microbial function through sediment-hosted aquifers and enrichment of novel symbionts in the deep terrestrial subsurface.</title>
        <authorList>
            <person name="Probst A.J."/>
            <person name="Ladd B."/>
            <person name="Jarett J.K."/>
            <person name="Geller-Mcgrath D.E."/>
            <person name="Sieber C.M.K."/>
            <person name="Emerson J.B."/>
            <person name="Anantharaman K."/>
            <person name="Thomas B.C."/>
            <person name="Malmstrom R."/>
            <person name="Stieglmeier M."/>
            <person name="Klingl A."/>
            <person name="Woyke T."/>
            <person name="Ryan C.M."/>
            <person name="Banfield J.F."/>
        </authorList>
    </citation>
    <scope>NUCLEOTIDE SEQUENCE [LARGE SCALE GENOMIC DNA]</scope>
</reference>
<evidence type="ECO:0000313" key="3">
    <source>
        <dbReference type="Proteomes" id="UP000231383"/>
    </source>
</evidence>
<protein>
    <submittedName>
        <fullName evidence="2">Uncharacterized protein</fullName>
    </submittedName>
</protein>
<comment type="caution">
    <text evidence="2">The sequence shown here is derived from an EMBL/GenBank/DDBJ whole genome shotgun (WGS) entry which is preliminary data.</text>
</comment>
<sequence>MSEDTYNFPSLSGGEETGFHDPLIYNFNGEILYHLTRESIQNIVDAKDPIASGPVIAEFKLSAITASSLPNADKLKEVFGACWRHEKNDNGEGVNFFKKAYDLINDNKSIYILNISDYNSTGLFGGEEDREGAYYKLMKISGSSNKGAGKGGTYGLGKGAYFRPSLFRMIFVSSIWGNNESVFQGKLRLVSHELEGDIKQGIGFYHNPSVRVASEIPEMFRRKEKGTSIFIIGFEDLKNWQKKMMVSVLRYFWLAILEGNLEVKIENTIVNAENVESKLKEYFSEAKVFEKDNPLPYYKAYRDGEVINSRLNTLGNVELRVFFQKDFPRRVEYFRNTGMVIQNKQHQSGKGFAGVFICGDSKGILRKMEDPTHSKWSKDVPVTTDIQEKNLYAEAENELKEFVANSLSNLTATVETTTSVIKDLDKYFYSPADENDLDKLGNPESIEGQIVNEETGSLIRGENIIEKTPKINIQVTNPTHTFGELEGNEGKGGRHGGGKGNGEEQPAQPEEKGTNIVKINKNIKFRRSFITKNEVFPEHNIIISGEKGEQFNMEVRVGTEDSFDVVYIKEARDQKGNKLIVNENQIKNIIIPDEGVLKMIVIFNEPGKYSLNLKGYEN</sequence>
<accession>A0A2M8EZ40</accession>
<dbReference type="EMBL" id="PFSC01000097">
    <property type="protein sequence ID" value="PJC32170.1"/>
    <property type="molecule type" value="Genomic_DNA"/>
</dbReference>
<proteinExistence type="predicted"/>
<feature type="region of interest" description="Disordered" evidence="1">
    <location>
        <begin position="481"/>
        <end position="512"/>
    </location>
</feature>